<name>F2UEC9_SALR5</name>
<dbReference type="CDD" id="cd00463">
    <property type="entry name" value="Ribosomal_L31e"/>
    <property type="match status" value="1"/>
</dbReference>
<dbReference type="AlphaFoldDB" id="F2UEC9"/>
<dbReference type="Gene3D" id="3.10.440.10">
    <property type="match status" value="1"/>
</dbReference>
<dbReference type="InterPro" id="IPR000054">
    <property type="entry name" value="Ribosomal_eL31"/>
</dbReference>
<keyword evidence="5" id="KW-1185">Reference proteome</keyword>
<dbReference type="InterPro" id="IPR023621">
    <property type="entry name" value="Ribosomal_eL31_dom_sf"/>
</dbReference>
<dbReference type="PANTHER" id="PTHR10956:SF0">
    <property type="entry name" value="60S RIBOSOMAL PROTEIN L31"/>
    <property type="match status" value="1"/>
</dbReference>
<dbReference type="SUPFAM" id="SSF54575">
    <property type="entry name" value="Ribosomal protein L31e"/>
    <property type="match status" value="1"/>
</dbReference>
<evidence type="ECO:0000256" key="2">
    <source>
        <dbReference type="ARBA" id="ARBA00022980"/>
    </source>
</evidence>
<proteinExistence type="inferred from homology"/>
<gene>
    <name evidence="4" type="ORF">PTSG_07203</name>
</gene>
<keyword evidence="3" id="KW-0687">Ribonucleoprotein</keyword>
<evidence type="ECO:0000313" key="5">
    <source>
        <dbReference type="Proteomes" id="UP000007799"/>
    </source>
</evidence>
<dbReference type="OrthoDB" id="9739313at2759"/>
<dbReference type="STRING" id="946362.F2UEC9"/>
<keyword evidence="2 4" id="KW-0689">Ribosomal protein</keyword>
<comment type="similarity">
    <text evidence="1">Belongs to the eukaryotic ribosomal protein eL31 family.</text>
</comment>
<dbReference type="KEGG" id="sre:PTSG_07203"/>
<evidence type="ECO:0000313" key="4">
    <source>
        <dbReference type="EMBL" id="EGD74979.1"/>
    </source>
</evidence>
<dbReference type="RefSeq" id="XP_004992624.1">
    <property type="nucleotide sequence ID" value="XM_004992567.1"/>
</dbReference>
<dbReference type="GO" id="GO:0002181">
    <property type="term" value="P:cytoplasmic translation"/>
    <property type="evidence" value="ECO:0007669"/>
    <property type="project" value="TreeGrafter"/>
</dbReference>
<dbReference type="OMA" id="EVWKQGI"/>
<dbReference type="FunCoup" id="F2UEC9">
    <property type="interactions" value="980"/>
</dbReference>
<sequence>MARDKKAKQELVTREFTIHLHKRIHGIGFKRRAPRAISEIRKFATKHMGTTDVRIHADLNKFIWSRGIRNVPRRVRVRISRKRNEDEEAENKLYSLVTFVDVPTFKQLGTKVVDEEEEELEEAEE</sequence>
<reference evidence="4" key="1">
    <citation type="submission" date="2009-08" db="EMBL/GenBank/DDBJ databases">
        <title>Annotation of Salpingoeca rosetta.</title>
        <authorList>
            <consortium name="The Broad Institute Genome Sequencing Platform"/>
            <person name="Russ C."/>
            <person name="Cuomo C."/>
            <person name="Burger G."/>
            <person name="Gray M.W."/>
            <person name="Holland P.W.H."/>
            <person name="King N."/>
            <person name="Lang F.B.F."/>
            <person name="Roger A.J."/>
            <person name="Ruiz-Trillo I."/>
            <person name="Young S.K."/>
            <person name="Zeng Q."/>
            <person name="Gargeya S."/>
            <person name="Alvarado L."/>
            <person name="Berlin A."/>
            <person name="Chapman S.B."/>
            <person name="Chen Z."/>
            <person name="Freedman E."/>
            <person name="Gellesch M."/>
            <person name="Goldberg J."/>
            <person name="Griggs A."/>
            <person name="Gujja S."/>
            <person name="Heilman E."/>
            <person name="Heiman D."/>
            <person name="Howarth C."/>
            <person name="Mehta T."/>
            <person name="Neiman D."/>
            <person name="Pearson M."/>
            <person name="Roberts A."/>
            <person name="Saif S."/>
            <person name="Shea T."/>
            <person name="Shenoy N."/>
            <person name="Sisk P."/>
            <person name="Stolte C."/>
            <person name="Sykes S."/>
            <person name="White J."/>
            <person name="Yandava C."/>
            <person name="Haas B."/>
            <person name="Nusbaum C."/>
            <person name="Birren B."/>
        </authorList>
    </citation>
    <scope>NUCLEOTIDE SEQUENCE [LARGE SCALE GENOMIC DNA]</scope>
    <source>
        <strain evidence="4">ATCC 50818</strain>
    </source>
</reference>
<dbReference type="GO" id="GO:0022625">
    <property type="term" value="C:cytosolic large ribosomal subunit"/>
    <property type="evidence" value="ECO:0007669"/>
    <property type="project" value="TreeGrafter"/>
</dbReference>
<dbReference type="FunFam" id="3.10.440.10:FF:000001">
    <property type="entry name" value="60S ribosomal protein L31"/>
    <property type="match status" value="1"/>
</dbReference>
<dbReference type="Proteomes" id="UP000007799">
    <property type="component" value="Unassembled WGS sequence"/>
</dbReference>
<dbReference type="EMBL" id="GL832970">
    <property type="protein sequence ID" value="EGD74979.1"/>
    <property type="molecule type" value="Genomic_DNA"/>
</dbReference>
<dbReference type="InParanoid" id="F2UEC9"/>
<dbReference type="GO" id="GO:0003735">
    <property type="term" value="F:structural constituent of ribosome"/>
    <property type="evidence" value="ECO:0007669"/>
    <property type="project" value="InterPro"/>
</dbReference>
<dbReference type="NCBIfam" id="NF002258">
    <property type="entry name" value="PRK01192.1-1"/>
    <property type="match status" value="1"/>
</dbReference>
<dbReference type="Pfam" id="PF01198">
    <property type="entry name" value="Ribosomal_L31e"/>
    <property type="match status" value="1"/>
</dbReference>
<protein>
    <submittedName>
        <fullName evidence="4">60S ribosomal protein L31</fullName>
    </submittedName>
</protein>
<dbReference type="PANTHER" id="PTHR10956">
    <property type="entry name" value="60S RIBOSOMAL PROTEIN L31"/>
    <property type="match status" value="1"/>
</dbReference>
<dbReference type="GeneID" id="16073195"/>
<evidence type="ECO:0000256" key="3">
    <source>
        <dbReference type="ARBA" id="ARBA00023274"/>
    </source>
</evidence>
<dbReference type="SMART" id="SM01380">
    <property type="entry name" value="Ribosomal_L31e"/>
    <property type="match status" value="1"/>
</dbReference>
<accession>F2UEC9</accession>
<organism evidence="5">
    <name type="scientific">Salpingoeca rosetta (strain ATCC 50818 / BSB-021)</name>
    <dbReference type="NCBI Taxonomy" id="946362"/>
    <lineage>
        <taxon>Eukaryota</taxon>
        <taxon>Choanoflagellata</taxon>
        <taxon>Craspedida</taxon>
        <taxon>Salpingoecidae</taxon>
        <taxon>Salpingoeca</taxon>
    </lineage>
</organism>
<dbReference type="eggNOG" id="KOG0893">
    <property type="taxonomic scope" value="Eukaryota"/>
</dbReference>
<evidence type="ECO:0000256" key="1">
    <source>
        <dbReference type="ARBA" id="ARBA00010808"/>
    </source>
</evidence>